<evidence type="ECO:0000256" key="1">
    <source>
        <dbReference type="SAM" id="MobiDB-lite"/>
    </source>
</evidence>
<sequence>MRHKPSTSLAAAPPPPPPFARPLPLPLRAKTRRGGAGAAANRRTGSVSSFVSGTHTESASGANPVVDDSYRMVLRHQEADIETVDGSRFFGPQGHLFQLEVRERIPVFAHKLGVPSGREAEIGVESRRPPNSSGAG</sequence>
<protein>
    <submittedName>
        <fullName evidence="2">Uncharacterized protein</fullName>
    </submittedName>
</protein>
<gene>
    <name evidence="2" type="ORF">BDY21DRAFT_423479</name>
</gene>
<proteinExistence type="predicted"/>
<feature type="compositionally biased region" description="Basic and acidic residues" evidence="1">
    <location>
        <begin position="118"/>
        <end position="128"/>
    </location>
</feature>
<organism evidence="2 3">
    <name type="scientific">Lineolata rhizophorae</name>
    <dbReference type="NCBI Taxonomy" id="578093"/>
    <lineage>
        <taxon>Eukaryota</taxon>
        <taxon>Fungi</taxon>
        <taxon>Dikarya</taxon>
        <taxon>Ascomycota</taxon>
        <taxon>Pezizomycotina</taxon>
        <taxon>Dothideomycetes</taxon>
        <taxon>Dothideomycetes incertae sedis</taxon>
        <taxon>Lineolatales</taxon>
        <taxon>Lineolataceae</taxon>
        <taxon>Lineolata</taxon>
    </lineage>
</organism>
<dbReference type="AlphaFoldDB" id="A0A6A6NT99"/>
<dbReference type="Proteomes" id="UP000799766">
    <property type="component" value="Unassembled WGS sequence"/>
</dbReference>
<feature type="compositionally biased region" description="Polar residues" evidence="1">
    <location>
        <begin position="46"/>
        <end position="61"/>
    </location>
</feature>
<feature type="region of interest" description="Disordered" evidence="1">
    <location>
        <begin position="117"/>
        <end position="136"/>
    </location>
</feature>
<accession>A0A6A6NT99</accession>
<name>A0A6A6NT99_9PEZI</name>
<evidence type="ECO:0000313" key="3">
    <source>
        <dbReference type="Proteomes" id="UP000799766"/>
    </source>
</evidence>
<dbReference type="EMBL" id="MU001689">
    <property type="protein sequence ID" value="KAF2454969.1"/>
    <property type="molecule type" value="Genomic_DNA"/>
</dbReference>
<keyword evidence="3" id="KW-1185">Reference proteome</keyword>
<evidence type="ECO:0000313" key="2">
    <source>
        <dbReference type="EMBL" id="KAF2454969.1"/>
    </source>
</evidence>
<reference evidence="2" key="1">
    <citation type="journal article" date="2020" name="Stud. Mycol.">
        <title>101 Dothideomycetes genomes: a test case for predicting lifestyles and emergence of pathogens.</title>
        <authorList>
            <person name="Haridas S."/>
            <person name="Albert R."/>
            <person name="Binder M."/>
            <person name="Bloem J."/>
            <person name="Labutti K."/>
            <person name="Salamov A."/>
            <person name="Andreopoulos B."/>
            <person name="Baker S."/>
            <person name="Barry K."/>
            <person name="Bills G."/>
            <person name="Bluhm B."/>
            <person name="Cannon C."/>
            <person name="Castanera R."/>
            <person name="Culley D."/>
            <person name="Daum C."/>
            <person name="Ezra D."/>
            <person name="Gonzalez J."/>
            <person name="Henrissat B."/>
            <person name="Kuo A."/>
            <person name="Liang C."/>
            <person name="Lipzen A."/>
            <person name="Lutzoni F."/>
            <person name="Magnuson J."/>
            <person name="Mondo S."/>
            <person name="Nolan M."/>
            <person name="Ohm R."/>
            <person name="Pangilinan J."/>
            <person name="Park H.-J."/>
            <person name="Ramirez L."/>
            <person name="Alfaro M."/>
            <person name="Sun H."/>
            <person name="Tritt A."/>
            <person name="Yoshinaga Y."/>
            <person name="Zwiers L.-H."/>
            <person name="Turgeon B."/>
            <person name="Goodwin S."/>
            <person name="Spatafora J."/>
            <person name="Crous P."/>
            <person name="Grigoriev I."/>
        </authorList>
    </citation>
    <scope>NUCLEOTIDE SEQUENCE</scope>
    <source>
        <strain evidence="2">ATCC 16933</strain>
    </source>
</reference>
<feature type="region of interest" description="Disordered" evidence="1">
    <location>
        <begin position="1"/>
        <end position="64"/>
    </location>
</feature>
<feature type="compositionally biased region" description="Pro residues" evidence="1">
    <location>
        <begin position="12"/>
        <end position="25"/>
    </location>
</feature>